<reference evidence="2 3" key="1">
    <citation type="submission" date="2018-06" db="EMBL/GenBank/DDBJ databases">
        <authorList>
            <consortium name="Pathogen Informatics"/>
            <person name="Doyle S."/>
        </authorList>
    </citation>
    <scope>NUCLEOTIDE SEQUENCE [LARGE SCALE GENOMIC DNA]</scope>
    <source>
        <strain evidence="2 3">NCTC9645</strain>
    </source>
</reference>
<name>A0A2X3CS60_KLEPN</name>
<dbReference type="Proteomes" id="UP000250675">
    <property type="component" value="Unassembled WGS sequence"/>
</dbReference>
<feature type="domain" description="Phage protein Gp138 N-terminal" evidence="1">
    <location>
        <begin position="31"/>
        <end position="132"/>
    </location>
</feature>
<gene>
    <name evidence="2" type="ORF">NCTC9645_01302</name>
</gene>
<organism evidence="2 3">
    <name type="scientific">Klebsiella pneumoniae</name>
    <dbReference type="NCBI Taxonomy" id="573"/>
    <lineage>
        <taxon>Bacteria</taxon>
        <taxon>Pseudomonadati</taxon>
        <taxon>Pseudomonadota</taxon>
        <taxon>Gammaproteobacteria</taxon>
        <taxon>Enterobacterales</taxon>
        <taxon>Enterobacteriaceae</taxon>
        <taxon>Klebsiella/Raoultella group</taxon>
        <taxon>Klebsiella</taxon>
        <taxon>Klebsiella pneumoniae complex</taxon>
    </lineage>
</organism>
<evidence type="ECO:0000313" key="3">
    <source>
        <dbReference type="Proteomes" id="UP000250675"/>
    </source>
</evidence>
<evidence type="ECO:0000259" key="1">
    <source>
        <dbReference type="Pfam" id="PF18352"/>
    </source>
</evidence>
<accession>A0A2X3CS60</accession>
<dbReference type="InterPro" id="IPR044033">
    <property type="entry name" value="GpV-like_apex"/>
</dbReference>
<proteinExistence type="predicted"/>
<dbReference type="InterPro" id="IPR037026">
    <property type="entry name" value="Vgr_OB-fold_dom_sf"/>
</dbReference>
<evidence type="ECO:0000313" key="2">
    <source>
        <dbReference type="EMBL" id="SQC19808.1"/>
    </source>
</evidence>
<protein>
    <submittedName>
        <fullName evidence="2">Putative bacteriophage protein</fullName>
    </submittedName>
</protein>
<dbReference type="Pfam" id="PF18946">
    <property type="entry name" value="Apex"/>
    <property type="match status" value="1"/>
</dbReference>
<dbReference type="Pfam" id="PF18352">
    <property type="entry name" value="Gp138_N"/>
    <property type="match status" value="1"/>
</dbReference>
<dbReference type="AlphaFoldDB" id="A0A2X3CS60"/>
<dbReference type="Gene3D" id="2.40.50.230">
    <property type="entry name" value="Gp5 N-terminal domain"/>
    <property type="match status" value="1"/>
</dbReference>
<dbReference type="EMBL" id="UASO01000004">
    <property type="protein sequence ID" value="SQC19808.1"/>
    <property type="molecule type" value="Genomic_DNA"/>
</dbReference>
<dbReference type="InterPro" id="IPR041599">
    <property type="entry name" value="Gp138_N"/>
</dbReference>
<sequence>MPVSIPSQVGGEQNMATALTDDIMSNLRVALPGIIQSFDPETVTCVVQPAVKGYESDDAGKKSSLSLPLLVDIPVIFPRGGGVTLTFPVKAGDECLLMFADRCIDFWWQNGGIQEPVDSRMHDLSDAFAIVGPQSCARKIANISTSAAQLRTDDGAAFIELDPGSHAVNVTTPGKLTTSAQGGTEINSPEIVLNGNVTINGNLSQGMGDGGGTATMLGPVNVTNDVNAGGISLQTHKHGGVETGGGQTGGPQ</sequence>